<dbReference type="EMBL" id="JBHRYR010000002">
    <property type="protein sequence ID" value="MFC3852618.1"/>
    <property type="molecule type" value="Genomic_DNA"/>
</dbReference>
<evidence type="ECO:0000256" key="4">
    <source>
        <dbReference type="ARBA" id="ARBA00022618"/>
    </source>
</evidence>
<keyword evidence="5 15" id="KW-0812">Transmembrane</keyword>
<proteinExistence type="inferred from homology"/>
<dbReference type="RefSeq" id="WP_380694925.1">
    <property type="nucleotide sequence ID" value="NZ_JBHRYR010000002.1"/>
</dbReference>
<reference evidence="17" key="1">
    <citation type="journal article" date="2019" name="Int. J. Syst. Evol. Microbiol.">
        <title>The Global Catalogue of Microorganisms (GCM) 10K type strain sequencing project: providing services to taxonomists for standard genome sequencing and annotation.</title>
        <authorList>
            <consortium name="The Broad Institute Genomics Platform"/>
            <consortium name="The Broad Institute Genome Sequencing Center for Infectious Disease"/>
            <person name="Wu L."/>
            <person name="Ma J."/>
        </authorList>
    </citation>
    <scope>NUCLEOTIDE SEQUENCE [LARGE SCALE GENOMIC DNA]</scope>
    <source>
        <strain evidence="17">IBRC 10765</strain>
    </source>
</reference>
<sequence>MFDLATLFMGFTLGAAVGIVVTLLMSRKHGNADSVRKQLEALKNEHTKYQMDVTEHFARTSELIASLNQNYRNIEQHLQNGADNLVSYDYKLAQLRQGSDVSIDNEMPYVGVSKDYAEEQQEPESVEQSDSAQIR</sequence>
<organism evidence="16 17">
    <name type="scientific">Saccharospirillum mangrovi</name>
    <dbReference type="NCBI Taxonomy" id="2161747"/>
    <lineage>
        <taxon>Bacteria</taxon>
        <taxon>Pseudomonadati</taxon>
        <taxon>Pseudomonadota</taxon>
        <taxon>Gammaproteobacteria</taxon>
        <taxon>Oceanospirillales</taxon>
        <taxon>Saccharospirillaceae</taxon>
        <taxon>Saccharospirillum</taxon>
    </lineage>
</organism>
<evidence type="ECO:0000313" key="17">
    <source>
        <dbReference type="Proteomes" id="UP001595617"/>
    </source>
</evidence>
<dbReference type="PANTHER" id="PTHR39579">
    <property type="entry name" value="INNER MEMBRANE PROTEIN YHCB"/>
    <property type="match status" value="1"/>
</dbReference>
<keyword evidence="17" id="KW-1185">Reference proteome</keyword>
<evidence type="ECO:0000256" key="12">
    <source>
        <dbReference type="ARBA" id="ARBA00035727"/>
    </source>
</evidence>
<keyword evidence="2" id="KW-1003">Cell membrane</keyword>
<evidence type="ECO:0000256" key="3">
    <source>
        <dbReference type="ARBA" id="ARBA00022519"/>
    </source>
</evidence>
<accession>A0ABV7ZVP9</accession>
<dbReference type="Proteomes" id="UP001595617">
    <property type="component" value="Unassembled WGS sequence"/>
</dbReference>
<gene>
    <name evidence="16" type="ORF">ACFOOG_07205</name>
</gene>
<evidence type="ECO:0000256" key="10">
    <source>
        <dbReference type="ARBA" id="ARBA00035657"/>
    </source>
</evidence>
<comment type="similarity">
    <text evidence="10">Belongs to the ZapG family.</text>
</comment>
<feature type="region of interest" description="Disordered" evidence="14">
    <location>
        <begin position="112"/>
        <end position="135"/>
    </location>
</feature>
<feature type="coiled-coil region" evidence="13">
    <location>
        <begin position="25"/>
        <end position="84"/>
    </location>
</feature>
<keyword evidence="9" id="KW-0131">Cell cycle</keyword>
<feature type="transmembrane region" description="Helical" evidence="15">
    <location>
        <begin position="6"/>
        <end position="26"/>
    </location>
</feature>
<comment type="subcellular location">
    <subcellularLocation>
        <location evidence="1">Cell inner membrane</location>
        <topology evidence="1">Single-pass membrane protein</topology>
    </subcellularLocation>
</comment>
<evidence type="ECO:0000256" key="13">
    <source>
        <dbReference type="SAM" id="Coils"/>
    </source>
</evidence>
<name>A0ABV7ZVP9_9GAMM</name>
<evidence type="ECO:0000256" key="9">
    <source>
        <dbReference type="ARBA" id="ARBA00023306"/>
    </source>
</evidence>
<evidence type="ECO:0000256" key="1">
    <source>
        <dbReference type="ARBA" id="ARBA00004377"/>
    </source>
</evidence>
<evidence type="ECO:0000256" key="8">
    <source>
        <dbReference type="ARBA" id="ARBA00023136"/>
    </source>
</evidence>
<keyword evidence="4" id="KW-0132">Cell division</keyword>
<dbReference type="InterPro" id="IPR009386">
    <property type="entry name" value="ZapG-like"/>
</dbReference>
<dbReference type="Pfam" id="PF06295">
    <property type="entry name" value="ZapG-like"/>
    <property type="match status" value="1"/>
</dbReference>
<keyword evidence="7 15" id="KW-1133">Transmembrane helix</keyword>
<keyword evidence="3" id="KW-0997">Cell inner membrane</keyword>
<keyword evidence="8 15" id="KW-0472">Membrane</keyword>
<evidence type="ECO:0000256" key="5">
    <source>
        <dbReference type="ARBA" id="ARBA00022692"/>
    </source>
</evidence>
<evidence type="ECO:0000256" key="14">
    <source>
        <dbReference type="SAM" id="MobiDB-lite"/>
    </source>
</evidence>
<evidence type="ECO:0000256" key="15">
    <source>
        <dbReference type="SAM" id="Phobius"/>
    </source>
</evidence>
<evidence type="ECO:0000256" key="2">
    <source>
        <dbReference type="ARBA" id="ARBA00022475"/>
    </source>
</evidence>
<comment type="caution">
    <text evidence="16">The sequence shown here is derived from an EMBL/GenBank/DDBJ whole genome shotgun (WGS) entry which is preliminary data.</text>
</comment>
<keyword evidence="6" id="KW-0133">Cell shape</keyword>
<evidence type="ECO:0000256" key="7">
    <source>
        <dbReference type="ARBA" id="ARBA00022989"/>
    </source>
</evidence>
<evidence type="ECO:0000256" key="11">
    <source>
        <dbReference type="ARBA" id="ARBA00035703"/>
    </source>
</evidence>
<evidence type="ECO:0000313" key="16">
    <source>
        <dbReference type="EMBL" id="MFC3852618.1"/>
    </source>
</evidence>
<feature type="compositionally biased region" description="Acidic residues" evidence="14">
    <location>
        <begin position="118"/>
        <end position="127"/>
    </location>
</feature>
<keyword evidence="13" id="KW-0175">Coiled coil</keyword>
<evidence type="ECO:0000256" key="6">
    <source>
        <dbReference type="ARBA" id="ARBA00022960"/>
    </source>
</evidence>
<protein>
    <recommendedName>
        <fullName evidence="11">Z-ring associated protein G</fullName>
    </recommendedName>
    <alternativeName>
        <fullName evidence="12">Cell division protein ZapG</fullName>
    </alternativeName>
</protein>
<dbReference type="PANTHER" id="PTHR39579:SF1">
    <property type="entry name" value="INNER MEMBRANE PROTEIN YHCB"/>
    <property type="match status" value="1"/>
</dbReference>